<evidence type="ECO:0000313" key="2">
    <source>
        <dbReference type="Proteomes" id="UP001501758"/>
    </source>
</evidence>
<keyword evidence="2" id="KW-1185">Reference proteome</keyword>
<evidence type="ECO:0008006" key="3">
    <source>
        <dbReference type="Google" id="ProtNLM"/>
    </source>
</evidence>
<dbReference type="EMBL" id="BAAAGE010000002">
    <property type="protein sequence ID" value="GAA0720929.1"/>
    <property type="molecule type" value="Genomic_DNA"/>
</dbReference>
<dbReference type="Pfam" id="PF22612">
    <property type="entry name" value="GH113"/>
    <property type="match status" value="1"/>
</dbReference>
<dbReference type="InterPro" id="IPR017853">
    <property type="entry name" value="GH"/>
</dbReference>
<organism evidence="1 2">
    <name type="scientific">Aquimarina litoralis</name>
    <dbReference type="NCBI Taxonomy" id="584605"/>
    <lineage>
        <taxon>Bacteria</taxon>
        <taxon>Pseudomonadati</taxon>
        <taxon>Bacteroidota</taxon>
        <taxon>Flavobacteriia</taxon>
        <taxon>Flavobacteriales</taxon>
        <taxon>Flavobacteriaceae</taxon>
        <taxon>Aquimarina</taxon>
    </lineage>
</organism>
<dbReference type="CDD" id="cd19608">
    <property type="entry name" value="GH113_mannanase-like"/>
    <property type="match status" value="1"/>
</dbReference>
<sequence>MPLVLIFGIYKLLIFKNSFENFDYNWIQTVENNTGISKDLYQKDGKHRGMSVFGWYNEDFDAIDDLIKTNIEWVAVVPFLDQENEESSEMRIPKEIGKWSKRDSLHLRTITALRENNIHVMLKPHLWLGTGWRSNINHAKKENWDIWFESYRKNILHYAKMAADTDVELFCIGTELRSSLENQPKKWIELVKEIKNVYQGKLTYAANWDGEFDYVEFWDELDYIGIQAYFPLTKVSSPDLDVIKKGWERYTKMLSNLSEKHDKPILFTEVGYKSEVSATIKPWEWGSAFSILSKQKSDKTQQLAYQALYEEFWDKNWFAGSYIWQWNIQSKKENAPTNLDFSPRFKPAENTIAKWYGTTGK</sequence>
<dbReference type="InterPro" id="IPR055151">
    <property type="entry name" value="GH113"/>
</dbReference>
<dbReference type="SUPFAM" id="SSF51445">
    <property type="entry name" value="(Trans)glycosidases"/>
    <property type="match status" value="1"/>
</dbReference>
<evidence type="ECO:0000313" key="1">
    <source>
        <dbReference type="EMBL" id="GAA0720929.1"/>
    </source>
</evidence>
<proteinExistence type="predicted"/>
<name>A0ABN1IT99_9FLAO</name>
<reference evidence="1 2" key="1">
    <citation type="journal article" date="2019" name="Int. J. Syst. Evol. Microbiol.">
        <title>The Global Catalogue of Microorganisms (GCM) 10K type strain sequencing project: providing services to taxonomists for standard genome sequencing and annotation.</title>
        <authorList>
            <consortium name="The Broad Institute Genomics Platform"/>
            <consortium name="The Broad Institute Genome Sequencing Center for Infectious Disease"/>
            <person name="Wu L."/>
            <person name="Ma J."/>
        </authorList>
    </citation>
    <scope>NUCLEOTIDE SEQUENCE [LARGE SCALE GENOMIC DNA]</scope>
    <source>
        <strain evidence="1 2">JCM 15974</strain>
    </source>
</reference>
<dbReference type="Proteomes" id="UP001501758">
    <property type="component" value="Unassembled WGS sequence"/>
</dbReference>
<comment type="caution">
    <text evidence="1">The sequence shown here is derived from an EMBL/GenBank/DDBJ whole genome shotgun (WGS) entry which is preliminary data.</text>
</comment>
<gene>
    <name evidence="1" type="ORF">GCM10009430_21630</name>
</gene>
<dbReference type="Gene3D" id="3.20.20.80">
    <property type="entry name" value="Glycosidases"/>
    <property type="match status" value="1"/>
</dbReference>
<accession>A0ABN1IT99</accession>
<protein>
    <recommendedName>
        <fullName evidence="3">GTA TIM-barrel-like domain-containing protein</fullName>
    </recommendedName>
</protein>